<evidence type="ECO:0000313" key="2">
    <source>
        <dbReference type="Proteomes" id="UP000034273"/>
    </source>
</evidence>
<dbReference type="Proteomes" id="UP000034273">
    <property type="component" value="Unassembled WGS sequence"/>
</dbReference>
<sequence>MMAMIASHVVGSARGYAAGIFRATCAFLP</sequence>
<dbReference type="EMBL" id="LCQW01000001">
    <property type="protein sequence ID" value="KKW25058.1"/>
    <property type="molecule type" value="Genomic_DNA"/>
</dbReference>
<name>A0A0G1X1S6_9BACT</name>
<dbReference type="AlphaFoldDB" id="A0A0G1X1S6"/>
<gene>
    <name evidence="1" type="ORF">UY67_C0001G0060</name>
</gene>
<protein>
    <submittedName>
        <fullName evidence="1">Uncharacterized protein</fullName>
    </submittedName>
</protein>
<comment type="caution">
    <text evidence="1">The sequence shown here is derived from an EMBL/GenBank/DDBJ whole genome shotgun (WGS) entry which is preliminary data.</text>
</comment>
<proteinExistence type="predicted"/>
<organism evidence="1 2">
    <name type="scientific">Candidatus Kaiserbacteria bacterium GW2011_GWA2_52_12</name>
    <dbReference type="NCBI Taxonomy" id="1618671"/>
    <lineage>
        <taxon>Bacteria</taxon>
        <taxon>Candidatus Kaiseribacteriota</taxon>
    </lineage>
</organism>
<reference evidence="1 2" key="1">
    <citation type="journal article" date="2015" name="Nature">
        <title>rRNA introns, odd ribosomes, and small enigmatic genomes across a large radiation of phyla.</title>
        <authorList>
            <person name="Brown C.T."/>
            <person name="Hug L.A."/>
            <person name="Thomas B.C."/>
            <person name="Sharon I."/>
            <person name="Castelle C.J."/>
            <person name="Singh A."/>
            <person name="Wilkins M.J."/>
            <person name="Williams K.H."/>
            <person name="Banfield J.F."/>
        </authorList>
    </citation>
    <scope>NUCLEOTIDE SEQUENCE [LARGE SCALE GENOMIC DNA]</scope>
</reference>
<accession>A0A0G1X1S6</accession>
<evidence type="ECO:0000313" key="1">
    <source>
        <dbReference type="EMBL" id="KKW25058.1"/>
    </source>
</evidence>